<dbReference type="SUPFAM" id="SSF53613">
    <property type="entry name" value="Ribokinase-like"/>
    <property type="match status" value="1"/>
</dbReference>
<dbReference type="Gene3D" id="3.40.1190.20">
    <property type="match status" value="1"/>
</dbReference>
<gene>
    <name evidence="4" type="ORF">GT409_01765</name>
</gene>
<evidence type="ECO:0000259" key="3">
    <source>
        <dbReference type="Pfam" id="PF00294"/>
    </source>
</evidence>
<keyword evidence="2 4" id="KW-0418">Kinase</keyword>
<proteinExistence type="predicted"/>
<accession>A0A6P1M0A7</accession>
<sequence length="306" mass="33559">MNNSSAPELVIVGSIGIDTIETPREKREEILGGSVSYACAAGSFFVKTGMVGVVGTDFPKECRELWEGMGIDLSGLQTEEGKTFRWSGVYEKNMDNRRTLFTELNVFEHFSPELPEAYRDAPYLFLANIHPALQLHVLEQLHSPKFVLIDTMDLWINIARDELIQVVGKCDMLTLNESEARLFTGKDCLNEASAELLKMGPEFVLIKKGESGSILFSAEGSFSIPAYQLDDFKDPTGAGDTFAGGLMGALAESGKTDAAAIQQAMAYGTVTASFGVEEFSLERLAELNRMQIDERCASFRSACLDC</sequence>
<name>A0A6P1M0A7_9BACT</name>
<dbReference type="PROSITE" id="PS00584">
    <property type="entry name" value="PFKB_KINASES_2"/>
    <property type="match status" value="1"/>
</dbReference>
<dbReference type="Proteomes" id="UP000464954">
    <property type="component" value="Chromosome"/>
</dbReference>
<dbReference type="PANTHER" id="PTHR10584:SF166">
    <property type="entry name" value="RIBOKINASE"/>
    <property type="match status" value="1"/>
</dbReference>
<dbReference type="EMBL" id="CP047593">
    <property type="protein sequence ID" value="QHI68229.1"/>
    <property type="molecule type" value="Genomic_DNA"/>
</dbReference>
<dbReference type="InterPro" id="IPR011611">
    <property type="entry name" value="PfkB_dom"/>
</dbReference>
<dbReference type="InterPro" id="IPR029056">
    <property type="entry name" value="Ribokinase-like"/>
</dbReference>
<organism evidence="4 5">
    <name type="scientific">Tichowtungia aerotolerans</name>
    <dbReference type="NCBI Taxonomy" id="2697043"/>
    <lineage>
        <taxon>Bacteria</taxon>
        <taxon>Pseudomonadati</taxon>
        <taxon>Kiritimatiellota</taxon>
        <taxon>Tichowtungiia</taxon>
        <taxon>Tichowtungiales</taxon>
        <taxon>Tichowtungiaceae</taxon>
        <taxon>Tichowtungia</taxon>
    </lineage>
</organism>
<evidence type="ECO:0000313" key="4">
    <source>
        <dbReference type="EMBL" id="QHI68229.1"/>
    </source>
</evidence>
<dbReference type="GO" id="GO:0005829">
    <property type="term" value="C:cytosol"/>
    <property type="evidence" value="ECO:0007669"/>
    <property type="project" value="TreeGrafter"/>
</dbReference>
<evidence type="ECO:0000256" key="1">
    <source>
        <dbReference type="ARBA" id="ARBA00022679"/>
    </source>
</evidence>
<keyword evidence="1" id="KW-0808">Transferase</keyword>
<dbReference type="GO" id="GO:0016301">
    <property type="term" value="F:kinase activity"/>
    <property type="evidence" value="ECO:0007669"/>
    <property type="project" value="UniProtKB-KW"/>
</dbReference>
<dbReference type="KEGG" id="taer:GT409_01765"/>
<evidence type="ECO:0000313" key="5">
    <source>
        <dbReference type="Proteomes" id="UP000464954"/>
    </source>
</evidence>
<reference evidence="4 5" key="1">
    <citation type="submission" date="2020-01" db="EMBL/GenBank/DDBJ databases">
        <title>Ponticoccus aerotolerans gen. nov., sp. nov., an anaerobic bacterium and proposal of Ponticoccusceae fam. nov., Ponticoccusles ord. nov. and Ponticoccuse classis nov. in the phylum Kiritimatiellaeota.</title>
        <authorList>
            <person name="Zhou L.Y."/>
            <person name="Du Z.J."/>
        </authorList>
    </citation>
    <scope>NUCLEOTIDE SEQUENCE [LARGE SCALE GENOMIC DNA]</scope>
    <source>
        <strain evidence="4 5">S-5007</strain>
    </source>
</reference>
<feature type="domain" description="Carbohydrate kinase PfkB" evidence="3">
    <location>
        <begin position="14"/>
        <end position="272"/>
    </location>
</feature>
<dbReference type="InterPro" id="IPR002173">
    <property type="entry name" value="Carboh/pur_kinase_PfkB_CS"/>
</dbReference>
<keyword evidence="5" id="KW-1185">Reference proteome</keyword>
<dbReference type="AlphaFoldDB" id="A0A6P1M0A7"/>
<dbReference type="RefSeq" id="WP_160626348.1">
    <property type="nucleotide sequence ID" value="NZ_CP047593.1"/>
</dbReference>
<evidence type="ECO:0000256" key="2">
    <source>
        <dbReference type="ARBA" id="ARBA00022777"/>
    </source>
</evidence>
<protein>
    <submittedName>
        <fullName evidence="4">Sugar kinase</fullName>
    </submittedName>
</protein>
<dbReference type="PANTHER" id="PTHR10584">
    <property type="entry name" value="SUGAR KINASE"/>
    <property type="match status" value="1"/>
</dbReference>
<dbReference type="Pfam" id="PF00294">
    <property type="entry name" value="PfkB"/>
    <property type="match status" value="1"/>
</dbReference>